<gene>
    <name evidence="2" type="ORF">DBRI00130_LOCUS6269</name>
</gene>
<evidence type="ECO:0000256" key="1">
    <source>
        <dbReference type="SAM" id="MobiDB-lite"/>
    </source>
</evidence>
<sequence>MVQQYQHPPHQQYHHHQQEIKAIAAIHQRNLTGSSTAVEAVTVSTTAAVHTEERKEEETEFCFVMKSFLEDVTDNGITWNDALDEPHSSDTSESSSDDDDDDDDLSLSSHNSSVAGGNNHNNNGDDTNENDDDNENYEEENDAEEEDETSEQNNDNNLNIEEEEAYALHALVAGDDPLMSTMSKLRHHPRRDQILFRVARSEELPLVRAEIDWDLLTSELSSYPASHVDDEFGSILLQGILRMDPPLSVVRETLRLFTKSCVDMKSFDVACQYACDDVVRLVMHRTMQSRRLEGIKWDMLAFLGDARIQPRHAKMLLQSIPEAVTDPGHGLFGVSPLDRMISGAFIHGTPNVWVEKLKLALLTAEYGLVDSDASTRETFFPFHALIRRLVAQDFMGVKFGPYSFVQTLAACLRSEEGSEQGPFHCFDYAGYLPLHIALSRWCNTNLGVLGERKLIKFLLQIHPQSAVVMTNEITSSSSASSSTVGGIGARQKLRHPLRMSIENGWPCYDIIADAAPNALSTKNENGDLLLHIVLSGPYHARFAITGARKIVKYFLRRYPKAVSIPNGAGKLPLHLALENKWPCHDILMSACPPAVETRDVTSHFYPYQIAACSFYQQFHYNSHARHHYYQEKQQQQQKRQKQNNHHQGTPSNKKDVRELSILYELIREAPHLLSHGVGVSSSTDTTLMPAIHQPLPQSSSNPYSAATVPVSNTMITLSTDASTTDQGFQQLSHPVNMDAATTTALTPSISSSKRQGMGDESPDVATIIALHTQHLPSGVALTHNNSISGSPTIKKRRI</sequence>
<proteinExistence type="predicted"/>
<feature type="region of interest" description="Disordered" evidence="1">
    <location>
        <begin position="79"/>
        <end position="155"/>
    </location>
</feature>
<feature type="compositionally biased region" description="Acidic residues" evidence="1">
    <location>
        <begin position="126"/>
        <end position="150"/>
    </location>
</feature>
<dbReference type="EMBL" id="HBNS01007743">
    <property type="protein sequence ID" value="CAE4590647.1"/>
    <property type="molecule type" value="Transcribed_RNA"/>
</dbReference>
<feature type="compositionally biased region" description="Low complexity" evidence="1">
    <location>
        <begin position="106"/>
        <end position="125"/>
    </location>
</feature>
<feature type="region of interest" description="Disordered" evidence="1">
    <location>
        <begin position="627"/>
        <end position="654"/>
    </location>
</feature>
<dbReference type="AlphaFoldDB" id="A0A7S4UKS5"/>
<reference evidence="2" key="1">
    <citation type="submission" date="2021-01" db="EMBL/GenBank/DDBJ databases">
        <authorList>
            <person name="Corre E."/>
            <person name="Pelletier E."/>
            <person name="Niang G."/>
            <person name="Scheremetjew M."/>
            <person name="Finn R."/>
            <person name="Kale V."/>
            <person name="Holt S."/>
            <person name="Cochrane G."/>
            <person name="Meng A."/>
            <person name="Brown T."/>
            <person name="Cohen L."/>
        </authorList>
    </citation>
    <scope>NUCLEOTIDE SEQUENCE</scope>
    <source>
        <strain evidence="2">GSO104</strain>
    </source>
</reference>
<accession>A0A7S4UKS5</accession>
<evidence type="ECO:0000313" key="2">
    <source>
        <dbReference type="EMBL" id="CAE4590647.1"/>
    </source>
</evidence>
<name>A0A7S4UKS5_9STRA</name>
<feature type="compositionally biased region" description="Acidic residues" evidence="1">
    <location>
        <begin position="95"/>
        <end position="105"/>
    </location>
</feature>
<protein>
    <submittedName>
        <fullName evidence="2">Uncharacterized protein</fullName>
    </submittedName>
</protein>
<organism evidence="2">
    <name type="scientific">Ditylum brightwellii</name>
    <dbReference type="NCBI Taxonomy" id="49249"/>
    <lineage>
        <taxon>Eukaryota</taxon>
        <taxon>Sar</taxon>
        <taxon>Stramenopiles</taxon>
        <taxon>Ochrophyta</taxon>
        <taxon>Bacillariophyta</taxon>
        <taxon>Mediophyceae</taxon>
        <taxon>Lithodesmiophycidae</taxon>
        <taxon>Lithodesmiales</taxon>
        <taxon>Lithodesmiaceae</taxon>
        <taxon>Ditylum</taxon>
    </lineage>
</organism>